<proteinExistence type="predicted"/>
<protein>
    <recommendedName>
        <fullName evidence="3">CopG family transcriptional regulator</fullName>
    </recommendedName>
</protein>
<sequence length="101" mass="10943">MTSREIVVTVGEADWLTLSDAAECAGMSVEAYVAWSVRVLAFQARPGGSKRRAGTGSPAAARRASAIIDESESVAWAETFSERLSHRADRYRDNPAIADER</sequence>
<evidence type="ECO:0008006" key="3">
    <source>
        <dbReference type="Google" id="ProtNLM"/>
    </source>
</evidence>
<organism evidence="1 2">
    <name type="scientific">Nocardia tengchongensis</name>
    <dbReference type="NCBI Taxonomy" id="2055889"/>
    <lineage>
        <taxon>Bacteria</taxon>
        <taxon>Bacillati</taxon>
        <taxon>Actinomycetota</taxon>
        <taxon>Actinomycetes</taxon>
        <taxon>Mycobacteriales</taxon>
        <taxon>Nocardiaceae</taxon>
        <taxon>Nocardia</taxon>
    </lineage>
</organism>
<name>A0ABX8CQ69_9NOCA</name>
<dbReference type="EMBL" id="CP074371">
    <property type="protein sequence ID" value="QVI22037.1"/>
    <property type="molecule type" value="Genomic_DNA"/>
</dbReference>
<evidence type="ECO:0000313" key="1">
    <source>
        <dbReference type="EMBL" id="QVI22037.1"/>
    </source>
</evidence>
<evidence type="ECO:0000313" key="2">
    <source>
        <dbReference type="Proteomes" id="UP000683310"/>
    </source>
</evidence>
<gene>
    <name evidence="1" type="ORF">KHQ06_02450</name>
</gene>
<dbReference type="Proteomes" id="UP000683310">
    <property type="component" value="Chromosome"/>
</dbReference>
<reference evidence="1 2" key="1">
    <citation type="submission" date="2021-04" db="EMBL/GenBank/DDBJ databases">
        <title>Nocardia tengchongensis.</title>
        <authorList>
            <person name="Zhuang k."/>
            <person name="Ran Y."/>
            <person name="Li W."/>
        </authorList>
    </citation>
    <scope>NUCLEOTIDE SEQUENCE [LARGE SCALE GENOMIC DNA]</scope>
    <source>
        <strain evidence="1 2">CFH S0057</strain>
    </source>
</reference>
<accession>A0ABX8CQ69</accession>
<keyword evidence="2" id="KW-1185">Reference proteome</keyword>